<feature type="domain" description="PE-PPE" evidence="1">
    <location>
        <begin position="91"/>
        <end position="319"/>
    </location>
</feature>
<dbReference type="Pfam" id="PF08237">
    <property type="entry name" value="PE-PPE"/>
    <property type="match status" value="1"/>
</dbReference>
<dbReference type="OrthoDB" id="4568361at2"/>
<dbReference type="Gene3D" id="3.40.50.1820">
    <property type="entry name" value="alpha/beta hydrolase"/>
    <property type="match status" value="1"/>
</dbReference>
<gene>
    <name evidence="2" type="ORF">MSP7336_00002</name>
</gene>
<dbReference type="Proteomes" id="UP000252015">
    <property type="component" value="Unassembled WGS sequence"/>
</dbReference>
<dbReference type="InterPro" id="IPR029058">
    <property type="entry name" value="AB_hydrolase_fold"/>
</dbReference>
<protein>
    <submittedName>
        <fullName evidence="2">PPE family protein PPE28 [Mycobacterium tuberculosis H37Rv]</fullName>
    </submittedName>
</protein>
<name>A0A1E3TI40_MYCSH</name>
<reference evidence="2 3" key="1">
    <citation type="submission" date="2018-05" db="EMBL/GenBank/DDBJ databases">
        <authorList>
            <consortium name="IHU Genomes"/>
        </authorList>
    </citation>
    <scope>NUCLEOTIDE SEQUENCE [LARGE SCALE GENOMIC DNA]</scope>
    <source>
        <strain evidence="2 3">P7336</strain>
    </source>
</reference>
<keyword evidence="3" id="KW-1185">Reference proteome</keyword>
<sequence length="482" mass="50803">MTRPRLGVAALVITASVGSSVLYTSTPMSPAGPKTVLAETNLVDTESWIMGGSGLPIPPPSYLDALSARYIDPTPPFFAGQPQFAVDATNPLFTPEGLYPNSGVKSLELDPSLAQGLSILHNTINNEIAEGNNLVVLGYSQSATISTLEMRDLLALPPAEQPTPDQLSFVLLGDPNLPNGGLFERFNLPAFDSFPTIPSLGITFSGATPADTPWETAIYTMEYDGYADFPRYPINLLADLNAVLGIQYVHTIYPSLTDEQLASAIELPVSADYTGNTDYFMIPDENLPLLQPLLSIPVIGQPLYDLLEPDMRILVNLGYGSITNGWDPGPANVPAPFELFPTNLDPAEVLTALQNGAQQGFQDFINDLGSLSSADFGAAAPTVVLDELPSFTEIVNAISSAAASAYATLLPTADLLNALLIETPAYAATVFADELAAGDLVDAIGLPIAGLFGLGSIALGFEYIVIAGAAAEIAADFQSLFS</sequence>
<dbReference type="SUPFAM" id="SSF53474">
    <property type="entry name" value="alpha/beta-Hydrolases"/>
    <property type="match status" value="1"/>
</dbReference>
<dbReference type="STRING" id="29313.BHQ16_06500"/>
<evidence type="ECO:0000313" key="2">
    <source>
        <dbReference type="EMBL" id="SRX91781.1"/>
    </source>
</evidence>
<dbReference type="AlphaFoldDB" id="A0A1E3TI40"/>
<evidence type="ECO:0000259" key="1">
    <source>
        <dbReference type="Pfam" id="PF08237"/>
    </source>
</evidence>
<evidence type="ECO:0000313" key="3">
    <source>
        <dbReference type="Proteomes" id="UP000252015"/>
    </source>
</evidence>
<dbReference type="EMBL" id="UEGW01000001">
    <property type="protein sequence ID" value="SRX91781.1"/>
    <property type="molecule type" value="Genomic_DNA"/>
</dbReference>
<dbReference type="RefSeq" id="WP_069395223.1">
    <property type="nucleotide sequence ID" value="NZ_JACKUN010000014.1"/>
</dbReference>
<dbReference type="InterPro" id="IPR013228">
    <property type="entry name" value="PE-PPE_C"/>
</dbReference>
<proteinExistence type="predicted"/>
<accession>A0A1E3TI40</accession>
<organism evidence="2 3">
    <name type="scientific">Mycobacterium shimoidei</name>
    <dbReference type="NCBI Taxonomy" id="29313"/>
    <lineage>
        <taxon>Bacteria</taxon>
        <taxon>Bacillati</taxon>
        <taxon>Actinomycetota</taxon>
        <taxon>Actinomycetes</taxon>
        <taxon>Mycobacteriales</taxon>
        <taxon>Mycobacteriaceae</taxon>
        <taxon>Mycobacterium</taxon>
    </lineage>
</organism>